<gene>
    <name evidence="3" type="ORF">EYF80_067402</name>
</gene>
<protein>
    <recommendedName>
        <fullName evidence="2">Serine/threonine-protein kinase ULK4/RUNKEL HEAT repeats domain-containing protein</fullName>
    </recommendedName>
</protein>
<evidence type="ECO:0000313" key="4">
    <source>
        <dbReference type="Proteomes" id="UP000314294"/>
    </source>
</evidence>
<sequence length="105" mass="11248">MRCVPNARAAALLKATRHPPSDGSIERCVEMNAVSCSPAGADVCEELIKTSLSVVEVLSQHHALLAPHHRAVSKEAQHQGVSLQREGREEDESLAGGPTRDDDSK</sequence>
<dbReference type="OrthoDB" id="24822at2759"/>
<accession>A0A4Z2E187</accession>
<evidence type="ECO:0000313" key="3">
    <source>
        <dbReference type="EMBL" id="TNN22484.1"/>
    </source>
</evidence>
<evidence type="ECO:0000259" key="2">
    <source>
        <dbReference type="Pfam" id="PF23606"/>
    </source>
</evidence>
<dbReference type="Pfam" id="PF23606">
    <property type="entry name" value="HEAT_ULK4"/>
    <property type="match status" value="1"/>
</dbReference>
<dbReference type="Proteomes" id="UP000314294">
    <property type="component" value="Unassembled WGS sequence"/>
</dbReference>
<dbReference type="InterPro" id="IPR056981">
    <property type="entry name" value="HEAT_ULK4_RUNKEL"/>
</dbReference>
<keyword evidence="4" id="KW-1185">Reference proteome</keyword>
<name>A0A4Z2E187_9TELE</name>
<feature type="region of interest" description="Disordered" evidence="1">
    <location>
        <begin position="69"/>
        <end position="105"/>
    </location>
</feature>
<organism evidence="3 4">
    <name type="scientific">Liparis tanakae</name>
    <name type="common">Tanaka's snailfish</name>
    <dbReference type="NCBI Taxonomy" id="230148"/>
    <lineage>
        <taxon>Eukaryota</taxon>
        <taxon>Metazoa</taxon>
        <taxon>Chordata</taxon>
        <taxon>Craniata</taxon>
        <taxon>Vertebrata</taxon>
        <taxon>Euteleostomi</taxon>
        <taxon>Actinopterygii</taxon>
        <taxon>Neopterygii</taxon>
        <taxon>Teleostei</taxon>
        <taxon>Neoteleostei</taxon>
        <taxon>Acanthomorphata</taxon>
        <taxon>Eupercaria</taxon>
        <taxon>Perciformes</taxon>
        <taxon>Cottioidei</taxon>
        <taxon>Cottales</taxon>
        <taxon>Liparidae</taxon>
        <taxon>Liparis</taxon>
    </lineage>
</organism>
<feature type="domain" description="Serine/threonine-protein kinase ULK4/RUNKEL HEAT repeats" evidence="2">
    <location>
        <begin position="32"/>
        <end position="75"/>
    </location>
</feature>
<evidence type="ECO:0000256" key="1">
    <source>
        <dbReference type="SAM" id="MobiDB-lite"/>
    </source>
</evidence>
<dbReference type="AlphaFoldDB" id="A0A4Z2E187"/>
<dbReference type="EMBL" id="SRLO01022221">
    <property type="protein sequence ID" value="TNN22484.1"/>
    <property type="molecule type" value="Genomic_DNA"/>
</dbReference>
<reference evidence="3 4" key="1">
    <citation type="submission" date="2019-03" db="EMBL/GenBank/DDBJ databases">
        <title>First draft genome of Liparis tanakae, snailfish: a comprehensive survey of snailfish specific genes.</title>
        <authorList>
            <person name="Kim W."/>
            <person name="Song I."/>
            <person name="Jeong J.-H."/>
            <person name="Kim D."/>
            <person name="Kim S."/>
            <person name="Ryu S."/>
            <person name="Song J.Y."/>
            <person name="Lee S.K."/>
        </authorList>
    </citation>
    <scope>NUCLEOTIDE SEQUENCE [LARGE SCALE GENOMIC DNA]</scope>
    <source>
        <tissue evidence="3">Muscle</tissue>
    </source>
</reference>
<proteinExistence type="predicted"/>
<comment type="caution">
    <text evidence="3">The sequence shown here is derived from an EMBL/GenBank/DDBJ whole genome shotgun (WGS) entry which is preliminary data.</text>
</comment>